<name>A0A1F7V7H1_9BACT</name>
<gene>
    <name evidence="1" type="ORF">A3I41_02330</name>
</gene>
<dbReference type="EMBL" id="MGEQ01000010">
    <property type="protein sequence ID" value="OGL86371.1"/>
    <property type="molecule type" value="Genomic_DNA"/>
</dbReference>
<sequence>MAVPHVRRNRVDKSILDKLTDGFTGFADAVVQIAENAFDWGATEFTIRFYTDPKREISCVQFRDNGQGMDERGREAYTNLCDSAAREDDSKKGRNGTGRIGFINHAVECHTITKAADQTAFEIVLTKERMHDAWFERNTTLAWTAKKLSFDHLLKTSGTIVTWRDLTVGTKSQQAQRTAERLIEGLAEKLSPHIARKIRVETVDETGGVQTFELKPRELKGKPIEGRTTTPVKHLGDVEWNLYVVQQSDRSADFVMMGAMGPVCSWTTFARAFTHDPRYRTLAREIDIVLRHPYVVGSIDIPKANKFAVNSRKEFNANMLEDEHFCEALLKFLRLEIVPLVENELGMRSEEIVTTDDATLLADVCRNIHEATGEAPIKQKVIEIALNRHCVDLVPGRSYVFEIKDPRPGRPYHWDAKASGGSLDTNTGTRVTYTARDIGEGHTLRVSMMGDVKDAPSAIITINIFATIPMRFGKPTVRMGFHDRRFVRLNEVPAGADLVWTYQKWGGEIKISKDVTEAEILSSDKAGDFDITVVNKNNPSDTANCTIRIREQDEGESPKTGETTDRQFIVEDHLFELSSTTMRGTPDANAKTSWIERGDGYTIITLNLGHTLFDGYTDAVRRHAALREISQRVAHVLLDETQGPSTPDDMFKKAAQVSTVLMVKKS</sequence>
<comment type="caution">
    <text evidence="1">The sequence shown here is derived from an EMBL/GenBank/DDBJ whole genome shotgun (WGS) entry which is preliminary data.</text>
</comment>
<dbReference type="SUPFAM" id="SSF55874">
    <property type="entry name" value="ATPase domain of HSP90 chaperone/DNA topoisomerase II/histidine kinase"/>
    <property type="match status" value="1"/>
</dbReference>
<accession>A0A1F7V7H1</accession>
<dbReference type="Proteomes" id="UP000176593">
    <property type="component" value="Unassembled WGS sequence"/>
</dbReference>
<evidence type="ECO:0000313" key="1">
    <source>
        <dbReference type="EMBL" id="OGL86371.1"/>
    </source>
</evidence>
<dbReference type="AlphaFoldDB" id="A0A1F7V7H1"/>
<organism evidence="1 2">
    <name type="scientific">Candidatus Uhrbacteria bacterium RIFCSPLOWO2_02_FULL_48_18</name>
    <dbReference type="NCBI Taxonomy" id="1802408"/>
    <lineage>
        <taxon>Bacteria</taxon>
        <taxon>Candidatus Uhriibacteriota</taxon>
    </lineage>
</organism>
<proteinExistence type="predicted"/>
<reference evidence="1 2" key="1">
    <citation type="journal article" date="2016" name="Nat. Commun.">
        <title>Thousands of microbial genomes shed light on interconnected biogeochemical processes in an aquifer system.</title>
        <authorList>
            <person name="Anantharaman K."/>
            <person name="Brown C.T."/>
            <person name="Hug L.A."/>
            <person name="Sharon I."/>
            <person name="Castelle C.J."/>
            <person name="Probst A.J."/>
            <person name="Thomas B.C."/>
            <person name="Singh A."/>
            <person name="Wilkins M.J."/>
            <person name="Karaoz U."/>
            <person name="Brodie E.L."/>
            <person name="Williams K.H."/>
            <person name="Hubbard S.S."/>
            <person name="Banfield J.F."/>
        </authorList>
    </citation>
    <scope>NUCLEOTIDE SEQUENCE [LARGE SCALE GENOMIC DNA]</scope>
</reference>
<protein>
    <submittedName>
        <fullName evidence="1">Uncharacterized protein</fullName>
    </submittedName>
</protein>
<dbReference type="InterPro" id="IPR036890">
    <property type="entry name" value="HATPase_C_sf"/>
</dbReference>
<dbReference type="Pfam" id="PF13589">
    <property type="entry name" value="HATPase_c_3"/>
    <property type="match status" value="1"/>
</dbReference>
<evidence type="ECO:0000313" key="2">
    <source>
        <dbReference type="Proteomes" id="UP000176593"/>
    </source>
</evidence>
<dbReference type="Gene3D" id="3.30.565.10">
    <property type="entry name" value="Histidine kinase-like ATPase, C-terminal domain"/>
    <property type="match status" value="1"/>
</dbReference>